<sequence length="449" mass="48734">MDDELSRRSCSPPLCNASDNLATHHSQMQSIRDEDLDGLGVRIPQEDNNLEQFSSPVSYNNMYYDNQQPFLDAYGAALSAFYYSSLSLEALQRIPPAMTGNYLNQHMYTSTAAPVNTFPLQQYPPAFGTNDYAGTVNAQDMSYDDLRNFQVDQSNLFAMNAEIESNVTNSGEEQALNMGEGPAMATSSDISSVDIQHMYNSAPPVLDAPAGSFSGSGVGEIHNDAAGNTMPYAGPSLLSHALPIGNPPQFSRVDSSASPVTSTATIEVPVACTLDLHITCPLEECAMEILNTRLAIKDHVMEECISPEIQALKNQTSRNGTTLLGANLRQSASNMHNANSGDEDPSFPPLRPAAVYDSAYHDDLVTLTSEEDLQRWFTNADNRAELSAANAGAGWERDSFILDGSSMMAQPPDLFSDGYVQTPYMTSMYSSAPPMQNAPAVYAHRHVPH</sequence>
<evidence type="ECO:0000313" key="1">
    <source>
        <dbReference type="EMBL" id="THH04099.1"/>
    </source>
</evidence>
<proteinExistence type="predicted"/>
<reference evidence="1 2" key="1">
    <citation type="submission" date="2019-02" db="EMBL/GenBank/DDBJ databases">
        <title>Genome sequencing of the rare red list fungi Phellinidium pouzarii.</title>
        <authorList>
            <person name="Buettner E."/>
            <person name="Kellner H."/>
        </authorList>
    </citation>
    <scope>NUCLEOTIDE SEQUENCE [LARGE SCALE GENOMIC DNA]</scope>
    <source>
        <strain evidence="1 2">DSM 108285</strain>
    </source>
</reference>
<dbReference type="AlphaFoldDB" id="A0A4S4KYW1"/>
<dbReference type="EMBL" id="SGPK01000376">
    <property type="protein sequence ID" value="THH04099.1"/>
    <property type="molecule type" value="Genomic_DNA"/>
</dbReference>
<evidence type="ECO:0000313" key="2">
    <source>
        <dbReference type="Proteomes" id="UP000308199"/>
    </source>
</evidence>
<protein>
    <submittedName>
        <fullName evidence="1">Uncharacterized protein</fullName>
    </submittedName>
</protein>
<accession>A0A4S4KYW1</accession>
<name>A0A4S4KYW1_9AGAM</name>
<gene>
    <name evidence="1" type="ORF">EW145_g5771</name>
</gene>
<keyword evidence="2" id="KW-1185">Reference proteome</keyword>
<comment type="caution">
    <text evidence="1">The sequence shown here is derived from an EMBL/GenBank/DDBJ whole genome shotgun (WGS) entry which is preliminary data.</text>
</comment>
<dbReference type="Proteomes" id="UP000308199">
    <property type="component" value="Unassembled WGS sequence"/>
</dbReference>
<organism evidence="1 2">
    <name type="scientific">Phellinidium pouzarii</name>
    <dbReference type="NCBI Taxonomy" id="167371"/>
    <lineage>
        <taxon>Eukaryota</taxon>
        <taxon>Fungi</taxon>
        <taxon>Dikarya</taxon>
        <taxon>Basidiomycota</taxon>
        <taxon>Agaricomycotina</taxon>
        <taxon>Agaricomycetes</taxon>
        <taxon>Hymenochaetales</taxon>
        <taxon>Hymenochaetaceae</taxon>
        <taxon>Phellinidium</taxon>
    </lineage>
</organism>